<dbReference type="Gramene" id="OQU81038">
    <property type="protein sequence ID" value="OQU81038"/>
    <property type="gene ID" value="SORBI_3007G227401"/>
</dbReference>
<sequence length="76" mass="8423">MDVTQKVEEAPPEVNGDSKSSSGRRGGAAWMVYVDEFGRSLCFLVAFMGLTAALYQGVQRRRVLSLPWKGDDVEQK</sequence>
<dbReference type="EMBL" id="CM000766">
    <property type="protein sequence ID" value="OQU81038.1"/>
    <property type="molecule type" value="Genomic_DNA"/>
</dbReference>
<evidence type="ECO:0000313" key="3">
    <source>
        <dbReference type="EMBL" id="OQU81038.1"/>
    </source>
</evidence>
<reference evidence="4" key="2">
    <citation type="journal article" date="2018" name="Plant J.">
        <title>The Sorghum bicolor reference genome: improved assembly, gene annotations, a transcriptome atlas, and signatures of genome organization.</title>
        <authorList>
            <person name="McCormick R.F."/>
            <person name="Truong S.K."/>
            <person name="Sreedasyam A."/>
            <person name="Jenkins J."/>
            <person name="Shu S."/>
            <person name="Sims D."/>
            <person name="Kennedy M."/>
            <person name="Amirebrahimi M."/>
            <person name="Weers B.D."/>
            <person name="McKinley B."/>
            <person name="Mattison A."/>
            <person name="Morishige D.T."/>
            <person name="Grimwood J."/>
            <person name="Schmutz J."/>
            <person name="Mullet J.E."/>
        </authorList>
    </citation>
    <scope>NUCLEOTIDE SEQUENCE [LARGE SCALE GENOMIC DNA]</scope>
    <source>
        <strain evidence="4">cv. BTx623</strain>
    </source>
</reference>
<evidence type="ECO:0000313" key="4">
    <source>
        <dbReference type="Proteomes" id="UP000000768"/>
    </source>
</evidence>
<feature type="region of interest" description="Disordered" evidence="1">
    <location>
        <begin position="1"/>
        <end position="25"/>
    </location>
</feature>
<keyword evidence="2" id="KW-0812">Transmembrane</keyword>
<gene>
    <name evidence="3" type="ORF">SORBI_3007G227401</name>
</gene>
<evidence type="ECO:0000256" key="2">
    <source>
        <dbReference type="SAM" id="Phobius"/>
    </source>
</evidence>
<keyword evidence="4" id="KW-1185">Reference proteome</keyword>
<evidence type="ECO:0000256" key="1">
    <source>
        <dbReference type="SAM" id="MobiDB-lite"/>
    </source>
</evidence>
<dbReference type="AlphaFoldDB" id="A0A1Z5RBA9"/>
<dbReference type="Proteomes" id="UP000000768">
    <property type="component" value="Chromosome 7"/>
</dbReference>
<accession>A0A1Z5RBA9</accession>
<protein>
    <submittedName>
        <fullName evidence="3">Uncharacterized protein</fullName>
    </submittedName>
</protein>
<organism evidence="3 4">
    <name type="scientific">Sorghum bicolor</name>
    <name type="common">Sorghum</name>
    <name type="synonym">Sorghum vulgare</name>
    <dbReference type="NCBI Taxonomy" id="4558"/>
    <lineage>
        <taxon>Eukaryota</taxon>
        <taxon>Viridiplantae</taxon>
        <taxon>Streptophyta</taxon>
        <taxon>Embryophyta</taxon>
        <taxon>Tracheophyta</taxon>
        <taxon>Spermatophyta</taxon>
        <taxon>Magnoliopsida</taxon>
        <taxon>Liliopsida</taxon>
        <taxon>Poales</taxon>
        <taxon>Poaceae</taxon>
        <taxon>PACMAD clade</taxon>
        <taxon>Panicoideae</taxon>
        <taxon>Andropogonodae</taxon>
        <taxon>Andropogoneae</taxon>
        <taxon>Sorghinae</taxon>
        <taxon>Sorghum</taxon>
    </lineage>
</organism>
<dbReference type="InParanoid" id="A0A1Z5RBA9"/>
<feature type="transmembrane region" description="Helical" evidence="2">
    <location>
        <begin position="37"/>
        <end position="55"/>
    </location>
</feature>
<reference evidence="3 4" key="1">
    <citation type="journal article" date="2009" name="Nature">
        <title>The Sorghum bicolor genome and the diversification of grasses.</title>
        <authorList>
            <person name="Paterson A.H."/>
            <person name="Bowers J.E."/>
            <person name="Bruggmann R."/>
            <person name="Dubchak I."/>
            <person name="Grimwood J."/>
            <person name="Gundlach H."/>
            <person name="Haberer G."/>
            <person name="Hellsten U."/>
            <person name="Mitros T."/>
            <person name="Poliakov A."/>
            <person name="Schmutz J."/>
            <person name="Spannagl M."/>
            <person name="Tang H."/>
            <person name="Wang X."/>
            <person name="Wicker T."/>
            <person name="Bharti A.K."/>
            <person name="Chapman J."/>
            <person name="Feltus F.A."/>
            <person name="Gowik U."/>
            <person name="Grigoriev I.V."/>
            <person name="Lyons E."/>
            <person name="Maher C.A."/>
            <person name="Martis M."/>
            <person name="Narechania A."/>
            <person name="Otillar R.P."/>
            <person name="Penning B.W."/>
            <person name="Salamov A.A."/>
            <person name="Wang Y."/>
            <person name="Zhang L."/>
            <person name="Carpita N.C."/>
            <person name="Freeling M."/>
            <person name="Gingle A.R."/>
            <person name="Hash C.T."/>
            <person name="Keller B."/>
            <person name="Klein P."/>
            <person name="Kresovich S."/>
            <person name="McCann M.C."/>
            <person name="Ming R."/>
            <person name="Peterson D.G."/>
            <person name="Mehboob-ur-Rahman"/>
            <person name="Ware D."/>
            <person name="Westhoff P."/>
            <person name="Mayer K.F."/>
            <person name="Messing J."/>
            <person name="Rokhsar D.S."/>
        </authorList>
    </citation>
    <scope>NUCLEOTIDE SEQUENCE [LARGE SCALE GENOMIC DNA]</scope>
    <source>
        <strain evidence="4">cv. BTx623</strain>
    </source>
</reference>
<proteinExistence type="predicted"/>
<keyword evidence="2" id="KW-1133">Transmembrane helix</keyword>
<keyword evidence="2" id="KW-0472">Membrane</keyword>
<name>A0A1Z5RBA9_SORBI</name>